<reference evidence="1 2" key="1">
    <citation type="journal article" date="2016" name="ISME J.">
        <title>Chasing the elusive Euryarchaeota class WSA2: genomes reveal a uniquely fastidious methyl-reducing methanogen.</title>
        <authorList>
            <person name="Nobu M.K."/>
            <person name="Narihiro T."/>
            <person name="Kuroda K."/>
            <person name="Mei R."/>
            <person name="Liu W.T."/>
        </authorList>
    </citation>
    <scope>NUCLEOTIDE SEQUENCE [LARGE SCALE GENOMIC DNA]</scope>
    <source>
        <strain evidence="1">U1lsi0528_Bin055</strain>
    </source>
</reference>
<evidence type="ECO:0008006" key="3">
    <source>
        <dbReference type="Google" id="ProtNLM"/>
    </source>
</evidence>
<accession>A0A150J3I2</accession>
<evidence type="ECO:0000313" key="2">
    <source>
        <dbReference type="Proteomes" id="UP000075398"/>
    </source>
</evidence>
<protein>
    <recommendedName>
        <fullName evidence="3">Phage portal protein, SPP1 Gp6-like</fullName>
    </recommendedName>
</protein>
<sequence>MQDKLPLGRVMPVMSINPEEKLMRMLRRYDPNFQFFQLLQMVDYPVASDYELFLHYFRGGAGPFIDLFLYCDLGADWTLNPVGFDSEEDGEEAVRLVEEDYFSDKRMNFRRTMNEIGAYCEILGRTCYVETFNLAEDYFYDKNMKVTGLDAINPMVLNEESIKKALADTTGTVPFKQEGVTTDGKYVAIPFEQERVFYFTKNIVPKYSPVGNSELQRCVTDLRTLARFPHYRMKIGKKYSELFRVIQINTEKLKETGMGETITESTEEAQKYLDETAEFYRDQEDKGGTVAVFDWETLIESSWAGKEVKFSEIERDTVQSIGLKLGVPMELMTYAADAMNRATLLGLLDTFVSKREKGTRKWLYTPIIQNTANKILRINDILDGHLEVKYNPFLSKNLVEVADILSKLYPTGAITKPEIRKPFDFLPKRLDLGGEEWEEAGMDPKPNPQAKINPVELAEEGEGIAEVAKEMLQKGLINLL</sequence>
<comment type="caution">
    <text evidence="1">The sequence shown here is derived from an EMBL/GenBank/DDBJ whole genome shotgun (WGS) entry which is preliminary data.</text>
</comment>
<organism evidence="1 2">
    <name type="scientific">Candidatus Methanofastidiosum methylothiophilum</name>
    <dbReference type="NCBI Taxonomy" id="1705564"/>
    <lineage>
        <taxon>Archaea</taxon>
        <taxon>Methanobacteriati</taxon>
        <taxon>Methanobacteriota</taxon>
        <taxon>Stenosarchaea group</taxon>
        <taxon>Candidatus Methanofastidiosia</taxon>
        <taxon>Candidatus Methanofastidiosales</taxon>
        <taxon>Candidatus Methanofastidiosaceae</taxon>
        <taxon>Candidatus Methanofastidiosum</taxon>
    </lineage>
</organism>
<dbReference type="Proteomes" id="UP000075398">
    <property type="component" value="Unassembled WGS sequence"/>
</dbReference>
<evidence type="ECO:0000313" key="1">
    <source>
        <dbReference type="EMBL" id="KYC51665.1"/>
    </source>
</evidence>
<gene>
    <name evidence="1" type="ORF">AMQ22_01226</name>
</gene>
<dbReference type="AlphaFoldDB" id="A0A150J3I2"/>
<proteinExistence type="predicted"/>
<dbReference type="EMBL" id="LNGC01000051">
    <property type="protein sequence ID" value="KYC51665.1"/>
    <property type="molecule type" value="Genomic_DNA"/>
</dbReference>
<name>A0A150J3I2_9EURY</name>